<dbReference type="OrthoDB" id="9789270at2"/>
<evidence type="ECO:0000313" key="1">
    <source>
        <dbReference type="EMBL" id="SMC58053.1"/>
    </source>
</evidence>
<name>A0A1W2ABU3_9SPHI</name>
<keyword evidence="2" id="KW-1185">Reference proteome</keyword>
<dbReference type="Proteomes" id="UP000192678">
    <property type="component" value="Unassembled WGS sequence"/>
</dbReference>
<dbReference type="STRING" id="475255.SAMN04488101_101441"/>
<accession>A0A1W2ABU3</accession>
<gene>
    <name evidence="1" type="ORF">SAMN04488101_101441</name>
</gene>
<dbReference type="RefSeq" id="WP_084287011.1">
    <property type="nucleotide sequence ID" value="NZ_FWYB01000001.1"/>
</dbReference>
<proteinExistence type="predicted"/>
<dbReference type="AlphaFoldDB" id="A0A1W2ABU3"/>
<dbReference type="EMBL" id="FWYB01000001">
    <property type="protein sequence ID" value="SMC58053.1"/>
    <property type="molecule type" value="Genomic_DNA"/>
</dbReference>
<reference evidence="1 2" key="1">
    <citation type="submission" date="2017-04" db="EMBL/GenBank/DDBJ databases">
        <authorList>
            <person name="Afonso C.L."/>
            <person name="Miller P.J."/>
            <person name="Scott M.A."/>
            <person name="Spackman E."/>
            <person name="Goraichik I."/>
            <person name="Dimitrov K.M."/>
            <person name="Suarez D.L."/>
            <person name="Swayne D.E."/>
        </authorList>
    </citation>
    <scope>NUCLEOTIDE SEQUENCE [LARGE SCALE GENOMIC DNA]</scope>
    <source>
        <strain evidence="1 2">DSM 19625</strain>
    </source>
</reference>
<evidence type="ECO:0000313" key="2">
    <source>
        <dbReference type="Proteomes" id="UP000192678"/>
    </source>
</evidence>
<sequence length="151" mass="18643">MIDNSSYPEIYQGYFDYREPYTENLDDIYQKPVVIPIYHLEELFNDQAMNDIYRCNEICNDPNFKDEFEALNAQLKERDMHIFRYFHFIAVQRHVFPELKMKYRDFYELEHTLKQFEFIGYDVSKARETDLVKRKRQLLEFQAKLCYRQFA</sequence>
<protein>
    <submittedName>
        <fullName evidence="1">Uncharacterized protein</fullName>
    </submittedName>
</protein>
<organism evidence="1 2">
    <name type="scientific">Pedobacter nyackensis</name>
    <dbReference type="NCBI Taxonomy" id="475255"/>
    <lineage>
        <taxon>Bacteria</taxon>
        <taxon>Pseudomonadati</taxon>
        <taxon>Bacteroidota</taxon>
        <taxon>Sphingobacteriia</taxon>
        <taxon>Sphingobacteriales</taxon>
        <taxon>Sphingobacteriaceae</taxon>
        <taxon>Pedobacter</taxon>
    </lineage>
</organism>